<dbReference type="Proteomes" id="UP000324222">
    <property type="component" value="Unassembled WGS sequence"/>
</dbReference>
<evidence type="ECO:0000313" key="3">
    <source>
        <dbReference type="Proteomes" id="UP000324222"/>
    </source>
</evidence>
<accession>A0A5B7E1A5</accession>
<keyword evidence="3" id="KW-1185">Reference proteome</keyword>
<organism evidence="2 3">
    <name type="scientific">Portunus trituberculatus</name>
    <name type="common">Swimming crab</name>
    <name type="synonym">Neptunus trituberculatus</name>
    <dbReference type="NCBI Taxonomy" id="210409"/>
    <lineage>
        <taxon>Eukaryota</taxon>
        <taxon>Metazoa</taxon>
        <taxon>Ecdysozoa</taxon>
        <taxon>Arthropoda</taxon>
        <taxon>Crustacea</taxon>
        <taxon>Multicrustacea</taxon>
        <taxon>Malacostraca</taxon>
        <taxon>Eumalacostraca</taxon>
        <taxon>Eucarida</taxon>
        <taxon>Decapoda</taxon>
        <taxon>Pleocyemata</taxon>
        <taxon>Brachyura</taxon>
        <taxon>Eubrachyura</taxon>
        <taxon>Portunoidea</taxon>
        <taxon>Portunidae</taxon>
        <taxon>Portuninae</taxon>
        <taxon>Portunus</taxon>
    </lineage>
</organism>
<dbReference type="AlphaFoldDB" id="A0A5B7E1A5"/>
<evidence type="ECO:0000313" key="2">
    <source>
        <dbReference type="EMBL" id="MPC26993.1"/>
    </source>
</evidence>
<gene>
    <name evidence="2" type="ORF">E2C01_020145</name>
</gene>
<protein>
    <submittedName>
        <fullName evidence="2">Uncharacterized protein</fullName>
    </submittedName>
</protein>
<proteinExistence type="predicted"/>
<feature type="region of interest" description="Disordered" evidence="1">
    <location>
        <begin position="78"/>
        <end position="101"/>
    </location>
</feature>
<dbReference type="EMBL" id="VSRR010001680">
    <property type="protein sequence ID" value="MPC26993.1"/>
    <property type="molecule type" value="Genomic_DNA"/>
</dbReference>
<reference evidence="2 3" key="1">
    <citation type="submission" date="2019-05" db="EMBL/GenBank/DDBJ databases">
        <title>Another draft genome of Portunus trituberculatus and its Hox gene families provides insights of decapod evolution.</title>
        <authorList>
            <person name="Jeong J.-H."/>
            <person name="Song I."/>
            <person name="Kim S."/>
            <person name="Choi T."/>
            <person name="Kim D."/>
            <person name="Ryu S."/>
            <person name="Kim W."/>
        </authorList>
    </citation>
    <scope>NUCLEOTIDE SEQUENCE [LARGE SCALE GENOMIC DNA]</scope>
    <source>
        <tissue evidence="2">Muscle</tissue>
    </source>
</reference>
<comment type="caution">
    <text evidence="2">The sequence shown here is derived from an EMBL/GenBank/DDBJ whole genome shotgun (WGS) entry which is preliminary data.</text>
</comment>
<sequence length="101" mass="10655">MGFGLAGSAAPPLTCPPVGIPLCPLNRFFAIFTTKLPSQRNGRSLLLLPLLLVVLPPHRLGVVAESYAQARLRGGALAGVHARRQPSDSHAQGESLTPDRP</sequence>
<evidence type="ECO:0000256" key="1">
    <source>
        <dbReference type="SAM" id="MobiDB-lite"/>
    </source>
</evidence>
<name>A0A5B7E1A5_PORTR</name>